<dbReference type="Proteomes" id="UP000317650">
    <property type="component" value="Chromosome 6"/>
</dbReference>
<evidence type="ECO:0000256" key="2">
    <source>
        <dbReference type="SAM" id="MobiDB-lite"/>
    </source>
</evidence>
<dbReference type="EMBL" id="PYDT01000009">
    <property type="protein sequence ID" value="THU50636.1"/>
    <property type="molecule type" value="Genomic_DNA"/>
</dbReference>
<name>A0A4V4H437_MUSBA</name>
<protein>
    <submittedName>
        <fullName evidence="3">Uncharacterized protein</fullName>
    </submittedName>
</protein>
<organism evidence="3 4">
    <name type="scientific">Musa balbisiana</name>
    <name type="common">Banana</name>
    <dbReference type="NCBI Taxonomy" id="52838"/>
    <lineage>
        <taxon>Eukaryota</taxon>
        <taxon>Viridiplantae</taxon>
        <taxon>Streptophyta</taxon>
        <taxon>Embryophyta</taxon>
        <taxon>Tracheophyta</taxon>
        <taxon>Spermatophyta</taxon>
        <taxon>Magnoliopsida</taxon>
        <taxon>Liliopsida</taxon>
        <taxon>Zingiberales</taxon>
        <taxon>Musaceae</taxon>
        <taxon>Musa</taxon>
    </lineage>
</organism>
<gene>
    <name evidence="3" type="ORF">C4D60_Mb06t22370</name>
</gene>
<feature type="compositionally biased region" description="Basic and acidic residues" evidence="2">
    <location>
        <begin position="27"/>
        <end position="37"/>
    </location>
</feature>
<keyword evidence="1" id="KW-0175">Coiled coil</keyword>
<proteinExistence type="predicted"/>
<reference evidence="3 4" key="1">
    <citation type="journal article" date="2019" name="Nat. Plants">
        <title>Genome sequencing of Musa balbisiana reveals subgenome evolution and function divergence in polyploid bananas.</title>
        <authorList>
            <person name="Yao X."/>
        </authorList>
    </citation>
    <scope>NUCLEOTIDE SEQUENCE [LARGE SCALE GENOMIC DNA]</scope>
    <source>
        <strain evidence="4">cv. DH-PKW</strain>
        <tissue evidence="3">Leaves</tissue>
    </source>
</reference>
<keyword evidence="4" id="KW-1185">Reference proteome</keyword>
<comment type="caution">
    <text evidence="3">The sequence shown here is derived from an EMBL/GenBank/DDBJ whole genome shotgun (WGS) entry which is preliminary data.</text>
</comment>
<feature type="coiled-coil region" evidence="1">
    <location>
        <begin position="172"/>
        <end position="269"/>
    </location>
</feature>
<accession>A0A4V4H437</accession>
<evidence type="ECO:0000256" key="1">
    <source>
        <dbReference type="SAM" id="Coils"/>
    </source>
</evidence>
<evidence type="ECO:0000313" key="3">
    <source>
        <dbReference type="EMBL" id="THU50636.1"/>
    </source>
</evidence>
<sequence>MTQPEGRVSTEVGRGRRQDLGCGEAGPSREVEGKAPREPSICDLCRLPVGTPGEPYQAWAVGELPEGQPSDPLAARWGELTRGDRVWANEESAALFARGGLHPDMAREMYAMPSDVLLGKAAKSLLWGHHYATALMDRARDVGCALGVLVDRNTELCKQIEEVCAGAGPKAVAAAKQRASDLEAEATKLRSEINVAERRASDLEVETTRLKAEVKAAGEQNKELQGLVRMTRTETRLARKEAASLQQKLEEALAEAKRASEALAAEADQ</sequence>
<feature type="region of interest" description="Disordered" evidence="2">
    <location>
        <begin position="1"/>
        <end position="37"/>
    </location>
</feature>
<evidence type="ECO:0000313" key="4">
    <source>
        <dbReference type="Proteomes" id="UP000317650"/>
    </source>
</evidence>
<dbReference type="AlphaFoldDB" id="A0A4V4H437"/>